<keyword evidence="2" id="KW-0472">Membrane</keyword>
<dbReference type="AlphaFoldDB" id="A0A642USF9"/>
<evidence type="ECO:0000313" key="4">
    <source>
        <dbReference type="Proteomes" id="UP000761534"/>
    </source>
</evidence>
<dbReference type="Proteomes" id="UP000761534">
    <property type="component" value="Unassembled WGS sequence"/>
</dbReference>
<sequence>MQSCDYNLDIIDDDLFDVEEGNFYRNGILYIPVPSLDDDQTPEEFDVPTEQVLMQHPDQVYQQMADQTAKFHYETRSTSFATVARSQLRSHEKPNRQKASDYSQLRLTEPALWNAYEDLYGDNLSQVKRIIQDEIIQRPDSPIVDTTDEYPPLGHSHPQNKKSSKLKHNQLLWRYIYCFLYTSILVCLYINQIPNKYIRL</sequence>
<gene>
    <name evidence="3" type="ORF">TRICI_005537</name>
</gene>
<reference evidence="3" key="1">
    <citation type="journal article" date="2019" name="G3 (Bethesda)">
        <title>Genome Assemblies of Two Rare Opportunistic Yeast Pathogens: Diutina rugosa (syn. Candida rugosa) and Trichomonascus ciferrii (syn. Candida ciferrii).</title>
        <authorList>
            <person name="Mixao V."/>
            <person name="Saus E."/>
            <person name="Hansen A.P."/>
            <person name="Lass-Florl C."/>
            <person name="Gabaldon T."/>
        </authorList>
    </citation>
    <scope>NUCLEOTIDE SEQUENCE</scope>
    <source>
        <strain evidence="3">CBS 4856</strain>
    </source>
</reference>
<feature type="transmembrane region" description="Helical" evidence="2">
    <location>
        <begin position="171"/>
        <end position="191"/>
    </location>
</feature>
<keyword evidence="2" id="KW-1133">Transmembrane helix</keyword>
<name>A0A642USF9_9ASCO</name>
<proteinExistence type="predicted"/>
<dbReference type="EMBL" id="SWFS01000431">
    <property type="protein sequence ID" value="KAA8904311.1"/>
    <property type="molecule type" value="Genomic_DNA"/>
</dbReference>
<keyword evidence="4" id="KW-1185">Reference proteome</keyword>
<evidence type="ECO:0000313" key="3">
    <source>
        <dbReference type="EMBL" id="KAA8904311.1"/>
    </source>
</evidence>
<comment type="caution">
    <text evidence="3">The sequence shown here is derived from an EMBL/GenBank/DDBJ whole genome shotgun (WGS) entry which is preliminary data.</text>
</comment>
<protein>
    <submittedName>
        <fullName evidence="3">Uncharacterized protein</fullName>
    </submittedName>
</protein>
<evidence type="ECO:0000256" key="2">
    <source>
        <dbReference type="SAM" id="Phobius"/>
    </source>
</evidence>
<accession>A0A642USF9</accession>
<keyword evidence="2" id="KW-0812">Transmembrane</keyword>
<organism evidence="3 4">
    <name type="scientific">Trichomonascus ciferrii</name>
    <dbReference type="NCBI Taxonomy" id="44093"/>
    <lineage>
        <taxon>Eukaryota</taxon>
        <taxon>Fungi</taxon>
        <taxon>Dikarya</taxon>
        <taxon>Ascomycota</taxon>
        <taxon>Saccharomycotina</taxon>
        <taxon>Dipodascomycetes</taxon>
        <taxon>Dipodascales</taxon>
        <taxon>Trichomonascaceae</taxon>
        <taxon>Trichomonascus</taxon>
        <taxon>Trichomonascus ciferrii complex</taxon>
    </lineage>
</organism>
<feature type="region of interest" description="Disordered" evidence="1">
    <location>
        <begin position="141"/>
        <end position="162"/>
    </location>
</feature>
<dbReference type="VEuPathDB" id="FungiDB:TRICI_005537"/>
<evidence type="ECO:0000256" key="1">
    <source>
        <dbReference type="SAM" id="MobiDB-lite"/>
    </source>
</evidence>